<accession>J7TVN8</accession>
<protein>
    <submittedName>
        <fullName evidence="1">Transposase</fullName>
    </submittedName>
</protein>
<dbReference type="Proteomes" id="UP000006983">
    <property type="component" value="Unassembled WGS sequence"/>
</dbReference>
<name>J7TVN8_STRSL</name>
<sequence length="37" mass="4399">MRFGLKNFINLRKPVFITLNITQKRPTPFGISLFFEN</sequence>
<comment type="caution">
    <text evidence="1">The sequence shown here is derived from an EMBL/GenBank/DDBJ whole genome shotgun (WGS) entry which is preliminary data.</text>
</comment>
<evidence type="ECO:0000313" key="1">
    <source>
        <dbReference type="EMBL" id="EJO16088.1"/>
    </source>
</evidence>
<dbReference type="EMBL" id="ALIF01000003">
    <property type="protein sequence ID" value="EJO16088.1"/>
    <property type="molecule type" value="Genomic_DNA"/>
</dbReference>
<proteinExistence type="predicted"/>
<keyword evidence="2" id="KW-1185">Reference proteome</keyword>
<dbReference type="AlphaFoldDB" id="J7TVN8"/>
<reference evidence="1 2" key="1">
    <citation type="journal article" date="2012" name="J. Bacteriol.">
        <title>Genome Sequence of the Lantibiotic Bacteriocin Producer Streptococcus salivarius Strain K12.</title>
        <authorList>
            <person name="Barretto C."/>
            <person name="Alvarez-Martin P."/>
            <person name="Foata F."/>
            <person name="Renault P."/>
            <person name="Berger B."/>
        </authorList>
    </citation>
    <scope>NUCLEOTIDE SEQUENCE [LARGE SCALE GENOMIC DNA]</scope>
    <source>
        <strain evidence="1 2">K12</strain>
    </source>
</reference>
<organism evidence="1 2">
    <name type="scientific">Streptococcus salivarius K12</name>
    <dbReference type="NCBI Taxonomy" id="1200793"/>
    <lineage>
        <taxon>Bacteria</taxon>
        <taxon>Bacillati</taxon>
        <taxon>Bacillota</taxon>
        <taxon>Bacilli</taxon>
        <taxon>Lactobacillales</taxon>
        <taxon>Streptococcaceae</taxon>
        <taxon>Streptococcus</taxon>
    </lineage>
</organism>
<evidence type="ECO:0000313" key="2">
    <source>
        <dbReference type="Proteomes" id="UP000006983"/>
    </source>
</evidence>
<gene>
    <name evidence="1" type="ORF">RSSL_02203</name>
</gene>